<sequence length="328" mass="35672">MPAAGSLSSEKRRSPPPPRTAQVPHQDNSKSSGDVNLSERSTALSPPAAGSSNPEGRRTPAGRTPSLSHDDNGRPRGADVLPQRPGPTAGSANPEKRRMPMARPAQSRSKENSDPHHEIEFSDGLMPETPPRRQPNTSPSRLKALNPKNSSNGEDNLPRGSMAKPPPRKFNSPQSRLRALDPRNISNGRMPPSAHSGARYCDGTNCEWRPKSIRTEEELAATKRMLVRATAEIQRLKMMGPQKIQRDPTAVVGAAEGPAYEDQKMHSNTQGVRMPPRERQGQTPPRRQREGAGIMGNIPRPAAAWRPPPALAARPGDRSPPPQDQDFA</sequence>
<feature type="compositionally biased region" description="Polar residues" evidence="1">
    <location>
        <begin position="23"/>
        <end position="54"/>
    </location>
</feature>
<feature type="compositionally biased region" description="Pro residues" evidence="1">
    <location>
        <begin position="318"/>
        <end position="328"/>
    </location>
</feature>
<feature type="region of interest" description="Disordered" evidence="1">
    <location>
        <begin position="255"/>
        <end position="328"/>
    </location>
</feature>
<protein>
    <submittedName>
        <fullName evidence="2">Uncharacterized protein</fullName>
    </submittedName>
</protein>
<proteinExistence type="predicted"/>
<feature type="compositionally biased region" description="Basic and acidic residues" evidence="1">
    <location>
        <begin position="108"/>
        <end position="120"/>
    </location>
</feature>
<dbReference type="EMBL" id="KE720780">
    <property type="protein sequence ID" value="ERF76081.1"/>
    <property type="molecule type" value="Genomic_DNA"/>
</dbReference>
<dbReference type="AlphaFoldDB" id="U1GVJ6"/>
<organism evidence="2 3">
    <name type="scientific">Endocarpon pusillum (strain Z07020 / HMAS-L-300199)</name>
    <name type="common">Lichen-forming fungus</name>
    <dbReference type="NCBI Taxonomy" id="1263415"/>
    <lineage>
        <taxon>Eukaryota</taxon>
        <taxon>Fungi</taxon>
        <taxon>Dikarya</taxon>
        <taxon>Ascomycota</taxon>
        <taxon>Pezizomycotina</taxon>
        <taxon>Eurotiomycetes</taxon>
        <taxon>Chaetothyriomycetidae</taxon>
        <taxon>Verrucariales</taxon>
        <taxon>Verrucariaceae</taxon>
        <taxon>Endocarpon</taxon>
    </lineage>
</organism>
<evidence type="ECO:0000313" key="2">
    <source>
        <dbReference type="EMBL" id="ERF76081.1"/>
    </source>
</evidence>
<dbReference type="Proteomes" id="UP000019373">
    <property type="component" value="Unassembled WGS sequence"/>
</dbReference>
<dbReference type="HOGENOM" id="CLU_847379_0_0_1"/>
<name>U1GVJ6_ENDPU</name>
<evidence type="ECO:0000313" key="3">
    <source>
        <dbReference type="Proteomes" id="UP000019373"/>
    </source>
</evidence>
<gene>
    <name evidence="2" type="ORF">EPUS_01414</name>
</gene>
<feature type="region of interest" description="Disordered" evidence="1">
    <location>
        <begin position="1"/>
        <end position="206"/>
    </location>
</feature>
<feature type="compositionally biased region" description="Basic and acidic residues" evidence="1">
    <location>
        <begin position="68"/>
        <end position="77"/>
    </location>
</feature>
<evidence type="ECO:0000256" key="1">
    <source>
        <dbReference type="SAM" id="MobiDB-lite"/>
    </source>
</evidence>
<accession>U1GVJ6</accession>
<dbReference type="GeneID" id="19236471"/>
<dbReference type="RefSeq" id="XP_007786547.1">
    <property type="nucleotide sequence ID" value="XM_007788357.1"/>
</dbReference>
<keyword evidence="3" id="KW-1185">Reference proteome</keyword>
<reference evidence="3" key="1">
    <citation type="journal article" date="2014" name="BMC Genomics">
        <title>Genome characteristics reveal the impact of lichenization on lichen-forming fungus Endocarpon pusillum Hedwig (Verrucariales, Ascomycota).</title>
        <authorList>
            <person name="Wang Y.-Y."/>
            <person name="Liu B."/>
            <person name="Zhang X.-Y."/>
            <person name="Zhou Q.-M."/>
            <person name="Zhang T."/>
            <person name="Li H."/>
            <person name="Yu Y.-F."/>
            <person name="Zhang X.-L."/>
            <person name="Hao X.-Y."/>
            <person name="Wang M."/>
            <person name="Wang L."/>
            <person name="Wei J.-C."/>
        </authorList>
    </citation>
    <scope>NUCLEOTIDE SEQUENCE [LARGE SCALE GENOMIC DNA]</scope>
    <source>
        <strain evidence="3">Z07020 / HMAS-L-300199</strain>
    </source>
</reference>
<dbReference type="OrthoDB" id="10333728at2759"/>